<name>A0A0K9YJI5_9BACL</name>
<keyword evidence="2" id="KW-0238">DNA-binding</keyword>
<keyword evidence="9" id="KW-1185">Reference proteome</keyword>
<reference evidence="6 9" key="3">
    <citation type="submission" date="2019-06" db="EMBL/GenBank/DDBJ databases">
        <title>Whole genome shotgun sequence of Brevibacillus reuszeri NBRC 15719.</title>
        <authorList>
            <person name="Hosoyama A."/>
            <person name="Uohara A."/>
            <person name="Ohji S."/>
            <person name="Ichikawa N."/>
        </authorList>
    </citation>
    <scope>NUCLEOTIDE SEQUENCE [LARGE SCALE GENOMIC DNA]</scope>
    <source>
        <strain evidence="6 9">NBRC 15719</strain>
    </source>
</reference>
<evidence type="ECO:0000313" key="6">
    <source>
        <dbReference type="EMBL" id="GED69352.1"/>
    </source>
</evidence>
<evidence type="ECO:0000259" key="5">
    <source>
        <dbReference type="PROSITE" id="PS51078"/>
    </source>
</evidence>
<evidence type="ECO:0000313" key="9">
    <source>
        <dbReference type="Proteomes" id="UP000319578"/>
    </source>
</evidence>
<dbReference type="OrthoDB" id="9791752at2"/>
<evidence type="ECO:0000256" key="3">
    <source>
        <dbReference type="ARBA" id="ARBA00023163"/>
    </source>
</evidence>
<dbReference type="Proteomes" id="UP000319578">
    <property type="component" value="Unassembled WGS sequence"/>
</dbReference>
<dbReference type="InterPro" id="IPR029016">
    <property type="entry name" value="GAF-like_dom_sf"/>
</dbReference>
<dbReference type="STRING" id="54915.ADS79_33275"/>
<dbReference type="SUPFAM" id="SSF55781">
    <property type="entry name" value="GAF domain-like"/>
    <property type="match status" value="1"/>
</dbReference>
<dbReference type="GO" id="GO:0045892">
    <property type="term" value="P:negative regulation of DNA-templated transcription"/>
    <property type="evidence" value="ECO:0007669"/>
    <property type="project" value="TreeGrafter"/>
</dbReference>
<dbReference type="GO" id="GO:0003677">
    <property type="term" value="F:DNA binding"/>
    <property type="evidence" value="ECO:0007669"/>
    <property type="project" value="UniProtKB-KW"/>
</dbReference>
<sequence>MVQSIERTMKIIRVLISDEKPAWPISELVDATGLPISTLHRFLESMIHYGLVEQEPVTKHYKAGYTWMEIGFLLHEKLNLRSVARPYMEELAVEVEESIFLNIPAGNDSIPIEKVESPLKIRIDENLGERIPLTIGAPSKMILAHWKTTEITRVVSAQLPPAQQQSFVEQLTLAKQNGYAVSYAEKTEGTMAVAAPIIGYGNQLVGAISINAPSFRVQDERLSLFIEKVKEKASTISARIGGT</sequence>
<dbReference type="PROSITE" id="PS51077">
    <property type="entry name" value="HTH_ICLR"/>
    <property type="match status" value="1"/>
</dbReference>
<dbReference type="Gene3D" id="3.30.450.40">
    <property type="match status" value="1"/>
</dbReference>
<gene>
    <name evidence="7" type="ORF">ADS79_33275</name>
    <name evidence="6" type="ORF">BRE01_30540</name>
</gene>
<dbReference type="Proteomes" id="UP000036834">
    <property type="component" value="Unassembled WGS sequence"/>
</dbReference>
<dbReference type="EMBL" id="BJON01000011">
    <property type="protein sequence ID" value="GED69352.1"/>
    <property type="molecule type" value="Genomic_DNA"/>
</dbReference>
<dbReference type="InterPro" id="IPR050707">
    <property type="entry name" value="HTH_MetabolicPath_Reg"/>
</dbReference>
<accession>A0A0K9YJI5</accession>
<dbReference type="PANTHER" id="PTHR30136">
    <property type="entry name" value="HELIX-TURN-HELIX TRANSCRIPTIONAL REGULATOR, ICLR FAMILY"/>
    <property type="match status" value="1"/>
</dbReference>
<dbReference type="Gene3D" id="1.10.10.10">
    <property type="entry name" value="Winged helix-like DNA-binding domain superfamily/Winged helix DNA-binding domain"/>
    <property type="match status" value="1"/>
</dbReference>
<dbReference type="PATRIC" id="fig|54915.3.peg.775"/>
<dbReference type="SUPFAM" id="SSF46785">
    <property type="entry name" value="Winged helix' DNA-binding domain"/>
    <property type="match status" value="1"/>
</dbReference>
<proteinExistence type="predicted"/>
<dbReference type="EMBL" id="LGIQ01000017">
    <property type="protein sequence ID" value="KNB68826.1"/>
    <property type="molecule type" value="Genomic_DNA"/>
</dbReference>
<dbReference type="AlphaFoldDB" id="A0A0K9YJI5"/>
<dbReference type="InterPro" id="IPR005471">
    <property type="entry name" value="Tscrpt_reg_IclR_N"/>
</dbReference>
<evidence type="ECO:0000313" key="8">
    <source>
        <dbReference type="Proteomes" id="UP000036834"/>
    </source>
</evidence>
<dbReference type="PANTHER" id="PTHR30136:SF24">
    <property type="entry name" value="HTH-TYPE TRANSCRIPTIONAL REPRESSOR ALLR"/>
    <property type="match status" value="1"/>
</dbReference>
<organism evidence="7 8">
    <name type="scientific">Brevibacillus reuszeri</name>
    <dbReference type="NCBI Taxonomy" id="54915"/>
    <lineage>
        <taxon>Bacteria</taxon>
        <taxon>Bacillati</taxon>
        <taxon>Bacillota</taxon>
        <taxon>Bacilli</taxon>
        <taxon>Bacillales</taxon>
        <taxon>Paenibacillaceae</taxon>
        <taxon>Brevibacillus</taxon>
    </lineage>
</organism>
<evidence type="ECO:0000256" key="1">
    <source>
        <dbReference type="ARBA" id="ARBA00023015"/>
    </source>
</evidence>
<evidence type="ECO:0000256" key="2">
    <source>
        <dbReference type="ARBA" id="ARBA00023125"/>
    </source>
</evidence>
<feature type="domain" description="HTH iclR-type" evidence="4">
    <location>
        <begin position="2"/>
        <end position="65"/>
    </location>
</feature>
<evidence type="ECO:0000313" key="7">
    <source>
        <dbReference type="EMBL" id="KNB68826.1"/>
    </source>
</evidence>
<reference evidence="8" key="1">
    <citation type="submission" date="2015-07" db="EMBL/GenBank/DDBJ databases">
        <title>Genome sequencing project for genomic taxonomy and phylogenomics of Bacillus-like bacteria.</title>
        <authorList>
            <person name="Liu B."/>
            <person name="Wang J."/>
            <person name="Zhu Y."/>
            <person name="Liu G."/>
            <person name="Chen Q."/>
            <person name="Chen Z."/>
            <person name="Lan J."/>
            <person name="Che J."/>
            <person name="Ge C."/>
            <person name="Shi H."/>
            <person name="Pan Z."/>
            <person name="Liu X."/>
        </authorList>
    </citation>
    <scope>NUCLEOTIDE SEQUENCE [LARGE SCALE GENOMIC DNA]</scope>
    <source>
        <strain evidence="8">DSM 9887</strain>
    </source>
</reference>
<feature type="domain" description="IclR-ED" evidence="5">
    <location>
        <begin position="66"/>
        <end position="242"/>
    </location>
</feature>
<reference evidence="7" key="2">
    <citation type="submission" date="2015-07" db="EMBL/GenBank/DDBJ databases">
        <title>MeaNS - Measles Nucleotide Surveillance Program.</title>
        <authorList>
            <person name="Tran T."/>
            <person name="Druce J."/>
        </authorList>
    </citation>
    <scope>NUCLEOTIDE SEQUENCE</scope>
    <source>
        <strain evidence="7">DSM 9887</strain>
    </source>
</reference>
<comment type="caution">
    <text evidence="7">The sequence shown here is derived from an EMBL/GenBank/DDBJ whole genome shotgun (WGS) entry which is preliminary data.</text>
</comment>
<dbReference type="RefSeq" id="WP_049742762.1">
    <property type="nucleotide sequence ID" value="NZ_BJON01000011.1"/>
</dbReference>
<dbReference type="InterPro" id="IPR036390">
    <property type="entry name" value="WH_DNA-bd_sf"/>
</dbReference>
<dbReference type="InterPro" id="IPR036388">
    <property type="entry name" value="WH-like_DNA-bd_sf"/>
</dbReference>
<protein>
    <submittedName>
        <fullName evidence="7">ABC transporter permease</fullName>
    </submittedName>
    <submittedName>
        <fullName evidence="6">IclR family transcriptional regulator</fullName>
    </submittedName>
</protein>
<dbReference type="Pfam" id="PF01614">
    <property type="entry name" value="IclR_C"/>
    <property type="match status" value="1"/>
</dbReference>
<evidence type="ECO:0000259" key="4">
    <source>
        <dbReference type="PROSITE" id="PS51077"/>
    </source>
</evidence>
<dbReference type="SMART" id="SM00346">
    <property type="entry name" value="HTH_ICLR"/>
    <property type="match status" value="1"/>
</dbReference>
<dbReference type="GO" id="GO:0003700">
    <property type="term" value="F:DNA-binding transcription factor activity"/>
    <property type="evidence" value="ECO:0007669"/>
    <property type="project" value="TreeGrafter"/>
</dbReference>
<dbReference type="InterPro" id="IPR014757">
    <property type="entry name" value="Tscrpt_reg_IclR_C"/>
</dbReference>
<dbReference type="Pfam" id="PF09339">
    <property type="entry name" value="HTH_IclR"/>
    <property type="match status" value="1"/>
</dbReference>
<keyword evidence="1" id="KW-0805">Transcription regulation</keyword>
<keyword evidence="3" id="KW-0804">Transcription</keyword>
<dbReference type="PROSITE" id="PS51078">
    <property type="entry name" value="ICLR_ED"/>
    <property type="match status" value="1"/>
</dbReference>